<reference evidence="2" key="2">
    <citation type="submission" date="2020-11" db="EMBL/GenBank/DDBJ databases">
        <authorList>
            <person name="McCartney M.A."/>
            <person name="Auch B."/>
            <person name="Kono T."/>
            <person name="Mallez S."/>
            <person name="Becker A."/>
            <person name="Gohl D.M."/>
            <person name="Silverstein K.A.T."/>
            <person name="Koren S."/>
            <person name="Bechman K.B."/>
            <person name="Herman A."/>
            <person name="Abrahante J.E."/>
            <person name="Garbe J."/>
        </authorList>
    </citation>
    <scope>NUCLEOTIDE SEQUENCE</scope>
    <source>
        <strain evidence="2">Duluth1</strain>
        <tissue evidence="2">Whole animal</tissue>
    </source>
</reference>
<name>A0A9D4NCD9_DREPO</name>
<dbReference type="EMBL" id="JAIWYP010000001">
    <property type="protein sequence ID" value="KAH3891923.1"/>
    <property type="molecule type" value="Genomic_DNA"/>
</dbReference>
<accession>A0A9D4NCD9</accession>
<keyword evidence="3" id="KW-1185">Reference proteome</keyword>
<reference evidence="2" key="1">
    <citation type="journal article" date="2019" name="bioRxiv">
        <title>The Genome of the Zebra Mussel, Dreissena polymorpha: A Resource for Invasive Species Research.</title>
        <authorList>
            <person name="McCartney M.A."/>
            <person name="Auch B."/>
            <person name="Kono T."/>
            <person name="Mallez S."/>
            <person name="Zhang Y."/>
            <person name="Obille A."/>
            <person name="Becker A."/>
            <person name="Abrahante J.E."/>
            <person name="Garbe J."/>
            <person name="Badalamenti J.P."/>
            <person name="Herman A."/>
            <person name="Mangelson H."/>
            <person name="Liachko I."/>
            <person name="Sullivan S."/>
            <person name="Sone E.D."/>
            <person name="Koren S."/>
            <person name="Silverstein K.A.T."/>
            <person name="Beckman K.B."/>
            <person name="Gohl D.M."/>
        </authorList>
    </citation>
    <scope>NUCLEOTIDE SEQUENCE</scope>
    <source>
        <strain evidence="2">Duluth1</strain>
        <tissue evidence="2">Whole animal</tissue>
    </source>
</reference>
<comment type="caution">
    <text evidence="2">The sequence shown here is derived from an EMBL/GenBank/DDBJ whole genome shotgun (WGS) entry which is preliminary data.</text>
</comment>
<organism evidence="2 3">
    <name type="scientific">Dreissena polymorpha</name>
    <name type="common">Zebra mussel</name>
    <name type="synonym">Mytilus polymorpha</name>
    <dbReference type="NCBI Taxonomy" id="45954"/>
    <lineage>
        <taxon>Eukaryota</taxon>
        <taxon>Metazoa</taxon>
        <taxon>Spiralia</taxon>
        <taxon>Lophotrochozoa</taxon>
        <taxon>Mollusca</taxon>
        <taxon>Bivalvia</taxon>
        <taxon>Autobranchia</taxon>
        <taxon>Heteroconchia</taxon>
        <taxon>Euheterodonta</taxon>
        <taxon>Imparidentia</taxon>
        <taxon>Neoheterodontei</taxon>
        <taxon>Myida</taxon>
        <taxon>Dreissenoidea</taxon>
        <taxon>Dreissenidae</taxon>
        <taxon>Dreissena</taxon>
    </lineage>
</organism>
<dbReference type="Proteomes" id="UP000828390">
    <property type="component" value="Unassembled WGS sequence"/>
</dbReference>
<evidence type="ECO:0000313" key="3">
    <source>
        <dbReference type="Proteomes" id="UP000828390"/>
    </source>
</evidence>
<sequence>MIRPDPGRHVFQQTGTKNSLQQLAKTNQPTDQPTDQQTGQKQYVPHYYIITELTCSVQPKISLKRNNVLTKFKEAVLTSINSPPLGGHVFHPTGTIFKQDFLKATLFLNRIKPYINKASLGSIHQFY</sequence>
<evidence type="ECO:0000313" key="2">
    <source>
        <dbReference type="EMBL" id="KAH3891923.1"/>
    </source>
</evidence>
<protein>
    <submittedName>
        <fullName evidence="2">Uncharacterized protein</fullName>
    </submittedName>
</protein>
<evidence type="ECO:0000256" key="1">
    <source>
        <dbReference type="SAM" id="MobiDB-lite"/>
    </source>
</evidence>
<feature type="region of interest" description="Disordered" evidence="1">
    <location>
        <begin position="21"/>
        <end position="40"/>
    </location>
</feature>
<dbReference type="AlphaFoldDB" id="A0A9D4NCD9"/>
<gene>
    <name evidence="2" type="ORF">DPMN_016033</name>
</gene>
<proteinExistence type="predicted"/>
<feature type="compositionally biased region" description="Low complexity" evidence="1">
    <location>
        <begin position="25"/>
        <end position="40"/>
    </location>
</feature>